<gene>
    <name evidence="2" type="ORF">J2R99_000421</name>
</gene>
<dbReference type="RefSeq" id="WP_307152845.1">
    <property type="nucleotide sequence ID" value="NZ_JAUSUK010000001.1"/>
</dbReference>
<comment type="caution">
    <text evidence="2">The sequence shown here is derived from an EMBL/GenBank/DDBJ whole genome shotgun (WGS) entry which is preliminary data.</text>
</comment>
<reference evidence="2 3" key="1">
    <citation type="submission" date="2023-07" db="EMBL/GenBank/DDBJ databases">
        <title>Genomic Encyclopedia of Type Strains, Phase IV (KMG-IV): sequencing the most valuable type-strain genomes for metagenomic binning, comparative biology and taxonomic classification.</title>
        <authorList>
            <person name="Goeker M."/>
        </authorList>
    </citation>
    <scope>NUCLEOTIDE SEQUENCE [LARGE SCALE GENOMIC DNA]</scope>
    <source>
        <strain evidence="2 3">DSM 11549</strain>
    </source>
</reference>
<dbReference type="Proteomes" id="UP001230253">
    <property type="component" value="Unassembled WGS sequence"/>
</dbReference>
<accession>A0ABU0C2X8</accession>
<feature type="region of interest" description="Disordered" evidence="1">
    <location>
        <begin position="146"/>
        <end position="184"/>
    </location>
</feature>
<name>A0ABU0C2X8_9BRAD</name>
<dbReference type="SUPFAM" id="SSF54534">
    <property type="entry name" value="FKBP-like"/>
    <property type="match status" value="1"/>
</dbReference>
<evidence type="ECO:0000256" key="1">
    <source>
        <dbReference type="SAM" id="MobiDB-lite"/>
    </source>
</evidence>
<protein>
    <submittedName>
        <fullName evidence="2">Regulator of nucleoside diphosphate kinase</fullName>
    </submittedName>
</protein>
<keyword evidence="2" id="KW-0808">Transferase</keyword>
<evidence type="ECO:0000313" key="2">
    <source>
        <dbReference type="EMBL" id="MDQ0324572.1"/>
    </source>
</evidence>
<sequence>MPDAIFPKVTPRDFSILENLLEARLGSDELLVAALRRKLREAQLVFSEDLPADVATIDSRILLRVDERPPEERTLVTPAHYVPGVGHQSIATPRGVMLLGLKEGESVDVDHLDRIERVELLKVLYQPEAERQNWARMTRPHLVPVRSAVNTGGSTGGMPSGGRPGAANTTLMSSHDDDPGPAAA</sequence>
<dbReference type="GO" id="GO:0016301">
    <property type="term" value="F:kinase activity"/>
    <property type="evidence" value="ECO:0007669"/>
    <property type="project" value="UniProtKB-KW"/>
</dbReference>
<feature type="compositionally biased region" description="Gly residues" evidence="1">
    <location>
        <begin position="153"/>
        <end position="164"/>
    </location>
</feature>
<keyword evidence="3" id="KW-1185">Reference proteome</keyword>
<proteinExistence type="predicted"/>
<keyword evidence="2" id="KW-0418">Kinase</keyword>
<dbReference type="Gene3D" id="3.10.50.30">
    <property type="entry name" value="Transcription elongation factor, GreA/GreB, C-terminal domain"/>
    <property type="match status" value="1"/>
</dbReference>
<dbReference type="EMBL" id="JAUSUK010000001">
    <property type="protein sequence ID" value="MDQ0324572.1"/>
    <property type="molecule type" value="Genomic_DNA"/>
</dbReference>
<evidence type="ECO:0000313" key="3">
    <source>
        <dbReference type="Proteomes" id="UP001230253"/>
    </source>
</evidence>
<organism evidence="2 3">
    <name type="scientific">Rhodopseudomonas julia</name>
    <dbReference type="NCBI Taxonomy" id="200617"/>
    <lineage>
        <taxon>Bacteria</taxon>
        <taxon>Pseudomonadati</taxon>
        <taxon>Pseudomonadota</taxon>
        <taxon>Alphaproteobacteria</taxon>
        <taxon>Hyphomicrobiales</taxon>
        <taxon>Nitrobacteraceae</taxon>
        <taxon>Rhodopseudomonas</taxon>
    </lineage>
</organism>
<dbReference type="InterPro" id="IPR036953">
    <property type="entry name" value="GreA/GreB_C_sf"/>
</dbReference>